<dbReference type="PANTHER" id="PTHR10204:SF34">
    <property type="entry name" value="NAD(P)H DEHYDROGENASE [QUINONE] 1 ISOFORM 1"/>
    <property type="match status" value="1"/>
</dbReference>
<dbReference type="PANTHER" id="PTHR10204">
    <property type="entry name" value="NAD P H OXIDOREDUCTASE-RELATED"/>
    <property type="match status" value="1"/>
</dbReference>
<evidence type="ECO:0000259" key="3">
    <source>
        <dbReference type="Pfam" id="PF02525"/>
    </source>
</evidence>
<evidence type="ECO:0000313" key="5">
    <source>
        <dbReference type="Proteomes" id="UP000649955"/>
    </source>
</evidence>
<dbReference type="Proteomes" id="UP000649955">
    <property type="component" value="Unassembled WGS sequence"/>
</dbReference>
<reference evidence="5" key="1">
    <citation type="journal article" date="2019" name="Int. J. Syst. Evol. Microbiol.">
        <title>The Global Catalogue of Microorganisms (GCM) 10K type strain sequencing project: providing services to taxonomists for standard genome sequencing and annotation.</title>
        <authorList>
            <consortium name="The Broad Institute Genomics Platform"/>
            <consortium name="The Broad Institute Genome Sequencing Center for Infectious Disease"/>
            <person name="Wu L."/>
            <person name="Ma J."/>
        </authorList>
    </citation>
    <scope>NUCLEOTIDE SEQUENCE [LARGE SCALE GENOMIC DNA]</scope>
    <source>
        <strain evidence="5">CGMCC 4.7680</strain>
    </source>
</reference>
<protein>
    <submittedName>
        <fullName evidence="4">NAD(P)H dehydrogenase</fullName>
    </submittedName>
</protein>
<dbReference type="Pfam" id="PF02525">
    <property type="entry name" value="Flavodoxin_2"/>
    <property type="match status" value="1"/>
</dbReference>
<gene>
    <name evidence="4" type="ORF">GCM10017567_39100</name>
</gene>
<dbReference type="SUPFAM" id="SSF52218">
    <property type="entry name" value="Flavoproteins"/>
    <property type="match status" value="1"/>
</dbReference>
<organism evidence="4 5">
    <name type="scientific">Amycolatopsis bullii</name>
    <dbReference type="NCBI Taxonomy" id="941987"/>
    <lineage>
        <taxon>Bacteria</taxon>
        <taxon>Bacillati</taxon>
        <taxon>Actinomycetota</taxon>
        <taxon>Actinomycetes</taxon>
        <taxon>Pseudonocardiales</taxon>
        <taxon>Pseudonocardiaceae</taxon>
        <taxon>Amycolatopsis</taxon>
    </lineage>
</organism>
<dbReference type="InterPro" id="IPR029039">
    <property type="entry name" value="Flavoprotein-like_sf"/>
</dbReference>
<sequence>MARFLHMLAIGHSIAPRSRVIIEGMNVLWVFAHPEPRSLSGALRDDGLRTLRELGHHVRQSDLYAMKWNPVVDAADFGAEAGDERLVVGATSARAHARGELSADIVAEQEKLTWADAVVVQFPLWWYGLPAILKGWFDRVFVKGFGYGIRAEDGRTLRYGEGRLAGKRAMVVLTAGAREPAMGPRGVNGALDEVLFPLHHGTLFYAGMSVLPPVAVYGADRLPDNEFAEARDRLRERLRAMETTDPIPFRPQNGGDYDEDLVLRPDRAPGITGLGAHLTRAE</sequence>
<keyword evidence="2" id="KW-0560">Oxidoreductase</keyword>
<dbReference type="InterPro" id="IPR051545">
    <property type="entry name" value="NAD(P)H_dehydrogenase_qn"/>
</dbReference>
<dbReference type="EMBL" id="BNAW01000016">
    <property type="protein sequence ID" value="GHG17148.1"/>
    <property type="molecule type" value="Genomic_DNA"/>
</dbReference>
<accession>A0ABQ3KE71</accession>
<dbReference type="InterPro" id="IPR003680">
    <property type="entry name" value="Flavodoxin_fold"/>
</dbReference>
<keyword evidence="5" id="KW-1185">Reference proteome</keyword>
<evidence type="ECO:0000313" key="4">
    <source>
        <dbReference type="EMBL" id="GHG17148.1"/>
    </source>
</evidence>
<comment type="caution">
    <text evidence="4">The sequence shown here is derived from an EMBL/GenBank/DDBJ whole genome shotgun (WGS) entry which is preliminary data.</text>
</comment>
<evidence type="ECO:0000256" key="2">
    <source>
        <dbReference type="ARBA" id="ARBA00023002"/>
    </source>
</evidence>
<feature type="domain" description="Flavodoxin-like fold" evidence="3">
    <location>
        <begin position="25"/>
        <end position="238"/>
    </location>
</feature>
<dbReference type="Gene3D" id="3.40.50.360">
    <property type="match status" value="1"/>
</dbReference>
<evidence type="ECO:0000256" key="1">
    <source>
        <dbReference type="ARBA" id="ARBA00006252"/>
    </source>
</evidence>
<comment type="similarity">
    <text evidence="1">Belongs to the NAD(P)H dehydrogenase (quinone) family.</text>
</comment>
<name>A0ABQ3KE71_9PSEU</name>
<proteinExistence type="inferred from homology"/>